<dbReference type="AlphaFoldDB" id="A0A183JA74"/>
<dbReference type="WBParaSite" id="SBAD_0001318501-mRNA-1">
    <property type="protein sequence ID" value="SBAD_0001318501-mRNA-1"/>
    <property type="gene ID" value="SBAD_0001318501"/>
</dbReference>
<reference evidence="2 3" key="2">
    <citation type="submission" date="2018-11" db="EMBL/GenBank/DDBJ databases">
        <authorList>
            <consortium name="Pathogen Informatics"/>
        </authorList>
    </citation>
    <scope>NUCLEOTIDE SEQUENCE [LARGE SCALE GENOMIC DNA]</scope>
</reference>
<keyword evidence="1" id="KW-0812">Transmembrane</keyword>
<accession>A0A183JA74</accession>
<dbReference type="Proteomes" id="UP000270296">
    <property type="component" value="Unassembled WGS sequence"/>
</dbReference>
<feature type="transmembrane region" description="Helical" evidence="1">
    <location>
        <begin position="55"/>
        <end position="76"/>
    </location>
</feature>
<dbReference type="EMBL" id="UZAM01018776">
    <property type="protein sequence ID" value="VDP51720.1"/>
    <property type="molecule type" value="Genomic_DNA"/>
</dbReference>
<evidence type="ECO:0000313" key="4">
    <source>
        <dbReference type="WBParaSite" id="SBAD_0001318501-mRNA-1"/>
    </source>
</evidence>
<protein>
    <submittedName>
        <fullName evidence="4">MARVEL domain-containing protein</fullName>
    </submittedName>
</protein>
<sequence>MGEMELRFNYCYASVQGLLKWLQMVFSSIVLGLLLWETLKQSDYGHRYLLEGEEYTVFVAAFTLCVITLFLLIFFLTCHQGPLSGCHCSTVVSTLNAFI</sequence>
<keyword evidence="1" id="KW-1133">Transmembrane helix</keyword>
<feature type="transmembrane region" description="Helical" evidence="1">
    <location>
        <begin position="12"/>
        <end position="35"/>
    </location>
</feature>
<reference evidence="4" key="1">
    <citation type="submission" date="2016-06" db="UniProtKB">
        <authorList>
            <consortium name="WormBaseParasite"/>
        </authorList>
    </citation>
    <scope>IDENTIFICATION</scope>
</reference>
<proteinExistence type="predicted"/>
<keyword evidence="1" id="KW-0472">Membrane</keyword>
<keyword evidence="3" id="KW-1185">Reference proteome</keyword>
<evidence type="ECO:0000256" key="1">
    <source>
        <dbReference type="SAM" id="Phobius"/>
    </source>
</evidence>
<evidence type="ECO:0000313" key="3">
    <source>
        <dbReference type="Proteomes" id="UP000270296"/>
    </source>
</evidence>
<dbReference type="OrthoDB" id="5917960at2759"/>
<organism evidence="4">
    <name type="scientific">Soboliphyme baturini</name>
    <dbReference type="NCBI Taxonomy" id="241478"/>
    <lineage>
        <taxon>Eukaryota</taxon>
        <taxon>Metazoa</taxon>
        <taxon>Ecdysozoa</taxon>
        <taxon>Nematoda</taxon>
        <taxon>Enoplea</taxon>
        <taxon>Dorylaimia</taxon>
        <taxon>Dioctophymatida</taxon>
        <taxon>Dioctophymatoidea</taxon>
        <taxon>Soboliphymatidae</taxon>
        <taxon>Soboliphyme</taxon>
    </lineage>
</organism>
<evidence type="ECO:0000313" key="2">
    <source>
        <dbReference type="EMBL" id="VDP51720.1"/>
    </source>
</evidence>
<gene>
    <name evidence="2" type="ORF">SBAD_LOCUS12772</name>
</gene>
<name>A0A183JA74_9BILA</name>